<dbReference type="PANTHER" id="PTHR11627">
    <property type="entry name" value="FRUCTOSE-BISPHOSPHATE ALDOLASE"/>
    <property type="match status" value="1"/>
</dbReference>
<evidence type="ECO:0000256" key="6">
    <source>
        <dbReference type="RuleBase" id="RU003994"/>
    </source>
</evidence>
<evidence type="ECO:0000256" key="1">
    <source>
        <dbReference type="ARBA" id="ARBA00000441"/>
    </source>
</evidence>
<dbReference type="NCBIfam" id="NF033379">
    <property type="entry name" value="FrucBisAld_I"/>
    <property type="match status" value="1"/>
</dbReference>
<evidence type="ECO:0000256" key="5">
    <source>
        <dbReference type="ARBA" id="ARBA00023239"/>
    </source>
</evidence>
<evidence type="ECO:0000256" key="4">
    <source>
        <dbReference type="ARBA" id="ARBA00023152"/>
    </source>
</evidence>
<gene>
    <name evidence="7" type="ORF">A3C59_01550</name>
</gene>
<sequence length="328" mass="35868">MDINLLKQTAQAMVVGKKGILAADESTKTIQKRLEKIGLESNPQINLAYRQMLFTTPGIEEYISGVILFDETIRQEIDGKSMSEYLSSRGILPGIKVDKGAVDMEGHPGEKITEGLEGLDGRMKEYEKKGAKFAKWRAVITIGQGIPTDDCIAENAKRLAEYAYICQQNNIVPIVEPEVLMDADNTLEVCREVTSRTLKAVFEKLKEKGVVLEGIILKPNMVISGKNCPVQASGEEVAQVTVETLKDTVPAEVPGIVFLSGGQSPDQATENLALINQIPGSPWKLSFSYGRALQDEALTVWSGKEENVEAAQKAFIERAKKVSSPRAS</sequence>
<dbReference type="Proteomes" id="UP000176902">
    <property type="component" value="Unassembled WGS sequence"/>
</dbReference>
<keyword evidence="5 6" id="KW-0456">Lyase</keyword>
<dbReference type="AlphaFoldDB" id="A0A1F5JVD8"/>
<reference evidence="7 8" key="1">
    <citation type="journal article" date="2016" name="Nat. Commun.">
        <title>Thousands of microbial genomes shed light on interconnected biogeochemical processes in an aquifer system.</title>
        <authorList>
            <person name="Anantharaman K."/>
            <person name="Brown C.T."/>
            <person name="Hug L.A."/>
            <person name="Sharon I."/>
            <person name="Castelle C.J."/>
            <person name="Probst A.J."/>
            <person name="Thomas B.C."/>
            <person name="Singh A."/>
            <person name="Wilkins M.J."/>
            <person name="Karaoz U."/>
            <person name="Brodie E.L."/>
            <person name="Williams K.H."/>
            <person name="Hubbard S.S."/>
            <person name="Banfield J.F."/>
        </authorList>
    </citation>
    <scope>NUCLEOTIDE SEQUENCE [LARGE SCALE GENOMIC DNA]</scope>
</reference>
<dbReference type="GO" id="GO:0004332">
    <property type="term" value="F:fructose-bisphosphate aldolase activity"/>
    <property type="evidence" value="ECO:0007669"/>
    <property type="project" value="UniProtKB-EC"/>
</dbReference>
<dbReference type="GO" id="GO:0006096">
    <property type="term" value="P:glycolytic process"/>
    <property type="evidence" value="ECO:0007669"/>
    <property type="project" value="UniProtKB-UniPathway"/>
</dbReference>
<dbReference type="InterPro" id="IPR029768">
    <property type="entry name" value="Aldolase_I_AS"/>
</dbReference>
<dbReference type="UniPathway" id="UPA00109">
    <property type="reaction ID" value="UER00183"/>
</dbReference>
<evidence type="ECO:0000256" key="3">
    <source>
        <dbReference type="ARBA" id="ARBA00010387"/>
    </source>
</evidence>
<comment type="caution">
    <text evidence="7">The sequence shown here is derived from an EMBL/GenBank/DDBJ whole genome shotgun (WGS) entry which is preliminary data.</text>
</comment>
<dbReference type="FunFam" id="3.20.20.70:FF:000140">
    <property type="entry name" value="Fructose-bisphosphate aldolase"/>
    <property type="match status" value="1"/>
</dbReference>
<dbReference type="InterPro" id="IPR000741">
    <property type="entry name" value="FBA_I"/>
</dbReference>
<name>A0A1F5JVD8_9BACT</name>
<evidence type="ECO:0000256" key="2">
    <source>
        <dbReference type="ARBA" id="ARBA00004714"/>
    </source>
</evidence>
<protein>
    <recommendedName>
        <fullName evidence="6">Fructose-bisphosphate aldolase</fullName>
        <ecNumber evidence="6">4.1.2.13</ecNumber>
    </recommendedName>
</protein>
<dbReference type="Pfam" id="PF00274">
    <property type="entry name" value="Glycolytic"/>
    <property type="match status" value="1"/>
</dbReference>
<accession>A0A1F5JVD8</accession>
<comment type="similarity">
    <text evidence="3 6">Belongs to the class I fructose-bisphosphate aldolase family.</text>
</comment>
<keyword evidence="4 6" id="KW-0324">Glycolysis</keyword>
<proteinExistence type="inferred from homology"/>
<dbReference type="InterPro" id="IPR013785">
    <property type="entry name" value="Aldolase_TIM"/>
</dbReference>
<dbReference type="PROSITE" id="PS00158">
    <property type="entry name" value="ALDOLASE_CLASS_I"/>
    <property type="match status" value="1"/>
</dbReference>
<comment type="catalytic activity">
    <reaction evidence="1 6">
        <text>beta-D-fructose 1,6-bisphosphate = D-glyceraldehyde 3-phosphate + dihydroxyacetone phosphate</text>
        <dbReference type="Rhea" id="RHEA:14729"/>
        <dbReference type="ChEBI" id="CHEBI:32966"/>
        <dbReference type="ChEBI" id="CHEBI:57642"/>
        <dbReference type="ChEBI" id="CHEBI:59776"/>
        <dbReference type="EC" id="4.1.2.13"/>
    </reaction>
</comment>
<dbReference type="SUPFAM" id="SSF51569">
    <property type="entry name" value="Aldolase"/>
    <property type="match status" value="1"/>
</dbReference>
<comment type="pathway">
    <text evidence="2">Carbohydrate degradation; glycolysis; D-glyceraldehyde 3-phosphate and glycerone phosphate from D-glucose: step 4/4.</text>
</comment>
<dbReference type="STRING" id="1797768.A3C59_01550"/>
<evidence type="ECO:0000313" key="7">
    <source>
        <dbReference type="EMBL" id="OGE32537.1"/>
    </source>
</evidence>
<dbReference type="EC" id="4.1.2.13" evidence="6"/>
<dbReference type="Gene3D" id="3.20.20.70">
    <property type="entry name" value="Aldolase class I"/>
    <property type="match status" value="1"/>
</dbReference>
<organism evidence="7 8">
    <name type="scientific">Candidatus Daviesbacteria bacterium RIFCSPHIGHO2_02_FULL_36_13</name>
    <dbReference type="NCBI Taxonomy" id="1797768"/>
    <lineage>
        <taxon>Bacteria</taxon>
        <taxon>Candidatus Daviesiibacteriota</taxon>
    </lineage>
</organism>
<evidence type="ECO:0000313" key="8">
    <source>
        <dbReference type="Proteomes" id="UP000176902"/>
    </source>
</evidence>
<dbReference type="EMBL" id="MFCV01000025">
    <property type="protein sequence ID" value="OGE32537.1"/>
    <property type="molecule type" value="Genomic_DNA"/>
</dbReference>